<dbReference type="AlphaFoldDB" id="A0A814C316"/>
<protein>
    <recommendedName>
        <fullName evidence="3">Shisa N-terminal domain-containing protein</fullName>
    </recommendedName>
</protein>
<evidence type="ECO:0000313" key="5">
    <source>
        <dbReference type="EMBL" id="CAF1362597.1"/>
    </source>
</evidence>
<dbReference type="EMBL" id="CAJNOM010000328">
    <property type="protein sequence ID" value="CAF1362597.1"/>
    <property type="molecule type" value="Genomic_DNA"/>
</dbReference>
<keyword evidence="1" id="KW-0472">Membrane</keyword>
<proteinExistence type="predicted"/>
<keyword evidence="1" id="KW-1133">Transmembrane helix</keyword>
<name>A0A814C316_9BILA</name>
<reference evidence="4" key="1">
    <citation type="submission" date="2021-02" db="EMBL/GenBank/DDBJ databases">
        <authorList>
            <person name="Nowell W R."/>
        </authorList>
    </citation>
    <scope>NUCLEOTIDE SEQUENCE</scope>
</reference>
<evidence type="ECO:0000256" key="1">
    <source>
        <dbReference type="SAM" id="Phobius"/>
    </source>
</evidence>
<evidence type="ECO:0000313" key="4">
    <source>
        <dbReference type="EMBL" id="CAF0937615.1"/>
    </source>
</evidence>
<comment type="caution">
    <text evidence="4">The sequence shown here is derived from an EMBL/GenBank/DDBJ whole genome shotgun (WGS) entry which is preliminary data.</text>
</comment>
<keyword evidence="1" id="KW-0812">Transmembrane</keyword>
<feature type="chain" id="PRO_5035683724" description="Shisa N-terminal domain-containing protein" evidence="2">
    <location>
        <begin position="26"/>
        <end position="190"/>
    </location>
</feature>
<accession>A0A814C316</accession>
<dbReference type="Proteomes" id="UP000663832">
    <property type="component" value="Unassembled WGS sequence"/>
</dbReference>
<evidence type="ECO:0000313" key="7">
    <source>
        <dbReference type="Proteomes" id="UP000663877"/>
    </source>
</evidence>
<dbReference type="Pfam" id="PF13908">
    <property type="entry name" value="Shisa_N"/>
    <property type="match status" value="1"/>
</dbReference>
<feature type="signal peptide" evidence="2">
    <location>
        <begin position="1"/>
        <end position="25"/>
    </location>
</feature>
<feature type="transmembrane region" description="Helical" evidence="1">
    <location>
        <begin position="148"/>
        <end position="170"/>
    </location>
</feature>
<evidence type="ECO:0000259" key="3">
    <source>
        <dbReference type="Pfam" id="PF13908"/>
    </source>
</evidence>
<dbReference type="EMBL" id="CAJNOI010000048">
    <property type="protein sequence ID" value="CAF0937615.1"/>
    <property type="molecule type" value="Genomic_DNA"/>
</dbReference>
<feature type="domain" description="Shisa N-terminal" evidence="3">
    <location>
        <begin position="96"/>
        <end position="142"/>
    </location>
</feature>
<gene>
    <name evidence="4" type="ORF">BJG266_LOCUS12458</name>
    <name evidence="5" type="ORF">QVE165_LOCUS34635</name>
</gene>
<evidence type="ECO:0000256" key="2">
    <source>
        <dbReference type="SAM" id="SignalP"/>
    </source>
</evidence>
<sequence length="190" mass="21258">MKNKHLYKCFYFLLLMMLSLIEVKGKGAVRRTGSFARPTGYGTAYKYYAEDEPTTTEKPSAESIAAEAEGYAIMSALSASFHSQPNGIYGPGYGGGETCMNTQRMPGHWFGSFRCPVNGFPYEATNCCGVYGKHYCCIPKKKNSFLHISAYIGLIVLIIVILFIIILLVVRHYRQRQKGMTMISTDEQNT</sequence>
<evidence type="ECO:0000313" key="6">
    <source>
        <dbReference type="Proteomes" id="UP000663832"/>
    </source>
</evidence>
<dbReference type="InterPro" id="IPR053891">
    <property type="entry name" value="Shisa_N"/>
</dbReference>
<dbReference type="Proteomes" id="UP000663877">
    <property type="component" value="Unassembled WGS sequence"/>
</dbReference>
<organism evidence="4 7">
    <name type="scientific">Adineta steineri</name>
    <dbReference type="NCBI Taxonomy" id="433720"/>
    <lineage>
        <taxon>Eukaryota</taxon>
        <taxon>Metazoa</taxon>
        <taxon>Spiralia</taxon>
        <taxon>Gnathifera</taxon>
        <taxon>Rotifera</taxon>
        <taxon>Eurotatoria</taxon>
        <taxon>Bdelloidea</taxon>
        <taxon>Adinetida</taxon>
        <taxon>Adinetidae</taxon>
        <taxon>Adineta</taxon>
    </lineage>
</organism>
<keyword evidence="6" id="KW-1185">Reference proteome</keyword>
<keyword evidence="2" id="KW-0732">Signal</keyword>